<dbReference type="EMBL" id="CP048836">
    <property type="protein sequence ID" value="QID19654.1"/>
    <property type="molecule type" value="Genomic_DNA"/>
</dbReference>
<keyword evidence="10 13" id="KW-0143">Chaperone</keyword>
<evidence type="ECO:0000256" key="14">
    <source>
        <dbReference type="SAM" id="MobiDB-lite"/>
    </source>
</evidence>
<feature type="domain" description="Membrane insertase YidC N-terminal" evidence="16">
    <location>
        <begin position="80"/>
        <end position="354"/>
    </location>
</feature>
<evidence type="ECO:0000256" key="4">
    <source>
        <dbReference type="ARBA" id="ARBA00022448"/>
    </source>
</evidence>
<evidence type="ECO:0000256" key="10">
    <source>
        <dbReference type="ARBA" id="ARBA00023186"/>
    </source>
</evidence>
<dbReference type="InterPro" id="IPR001708">
    <property type="entry name" value="YidC/ALB3/OXA1/COX18"/>
</dbReference>
<dbReference type="InterPro" id="IPR028055">
    <property type="entry name" value="YidC/Oxa/ALB_C"/>
</dbReference>
<evidence type="ECO:0000256" key="12">
    <source>
        <dbReference type="ARBA" id="ARBA00033342"/>
    </source>
</evidence>
<dbReference type="RefSeq" id="WP_173768476.1">
    <property type="nucleotide sequence ID" value="NZ_CP048836.1"/>
</dbReference>
<dbReference type="Proteomes" id="UP000501991">
    <property type="component" value="Chromosome"/>
</dbReference>
<dbReference type="NCBIfam" id="TIGR03593">
    <property type="entry name" value="yidC_nterm"/>
    <property type="match status" value="1"/>
</dbReference>
<organism evidence="17 18">
    <name type="scientific">Nitrogeniibacter mangrovi</name>
    <dbReference type="NCBI Taxonomy" id="2016596"/>
    <lineage>
        <taxon>Bacteria</taxon>
        <taxon>Pseudomonadati</taxon>
        <taxon>Pseudomonadota</taxon>
        <taxon>Betaproteobacteria</taxon>
        <taxon>Rhodocyclales</taxon>
        <taxon>Zoogloeaceae</taxon>
        <taxon>Nitrogeniibacter</taxon>
    </lineage>
</organism>
<comment type="function">
    <text evidence="13">Required for the insertion and/or proper folding and/or complex formation of integral membrane proteins into the membrane. Involved in integration of membrane proteins that insert both dependently and independently of the Sec translocase complex, as well as at least some lipoproteins. Aids folding of multispanning membrane proteins.</text>
</comment>
<evidence type="ECO:0000313" key="17">
    <source>
        <dbReference type="EMBL" id="QID19654.1"/>
    </source>
</evidence>
<dbReference type="Pfam" id="PF14849">
    <property type="entry name" value="YidC_periplas"/>
    <property type="match status" value="1"/>
</dbReference>
<evidence type="ECO:0000256" key="6">
    <source>
        <dbReference type="ARBA" id="ARBA00022692"/>
    </source>
</evidence>
<dbReference type="AlphaFoldDB" id="A0A6C1BBJ7"/>
<dbReference type="GO" id="GO:0005886">
    <property type="term" value="C:plasma membrane"/>
    <property type="evidence" value="ECO:0007669"/>
    <property type="project" value="UniProtKB-SubCell"/>
</dbReference>
<dbReference type="InterPro" id="IPR047196">
    <property type="entry name" value="YidC_ALB_C"/>
</dbReference>
<dbReference type="InterPro" id="IPR038221">
    <property type="entry name" value="YidC_periplasmic_sf"/>
</dbReference>
<feature type="transmembrane region" description="Helical" evidence="13">
    <location>
        <begin position="428"/>
        <end position="455"/>
    </location>
</feature>
<evidence type="ECO:0000256" key="7">
    <source>
        <dbReference type="ARBA" id="ARBA00022927"/>
    </source>
</evidence>
<dbReference type="NCBIfam" id="NF002352">
    <property type="entry name" value="PRK01318.1-3"/>
    <property type="match status" value="1"/>
</dbReference>
<dbReference type="NCBIfam" id="TIGR03592">
    <property type="entry name" value="yidC_oxa1_cterm"/>
    <property type="match status" value="1"/>
</dbReference>
<dbReference type="PRINTS" id="PR00701">
    <property type="entry name" value="60KDINNERMP"/>
</dbReference>
<evidence type="ECO:0000256" key="2">
    <source>
        <dbReference type="ARBA" id="ARBA00010527"/>
    </source>
</evidence>
<keyword evidence="18" id="KW-1185">Reference proteome</keyword>
<comment type="subunit">
    <text evidence="13">Interacts with the Sec translocase complex via SecD. Specifically interacts with transmembrane segments of nascent integral membrane proteins during membrane integration.</text>
</comment>
<evidence type="ECO:0000256" key="5">
    <source>
        <dbReference type="ARBA" id="ARBA00022475"/>
    </source>
</evidence>
<evidence type="ECO:0000256" key="8">
    <source>
        <dbReference type="ARBA" id="ARBA00022989"/>
    </source>
</evidence>
<evidence type="ECO:0000256" key="1">
    <source>
        <dbReference type="ARBA" id="ARBA00004429"/>
    </source>
</evidence>
<dbReference type="InterPro" id="IPR028053">
    <property type="entry name" value="Membr_insert_YidC_N"/>
</dbReference>
<dbReference type="GO" id="GO:0051205">
    <property type="term" value="P:protein insertion into membrane"/>
    <property type="evidence" value="ECO:0007669"/>
    <property type="project" value="TreeGrafter"/>
</dbReference>
<feature type="transmembrane region" description="Helical" evidence="13">
    <location>
        <begin position="365"/>
        <end position="385"/>
    </location>
</feature>
<evidence type="ECO:0000313" key="18">
    <source>
        <dbReference type="Proteomes" id="UP000501991"/>
    </source>
</evidence>
<feature type="compositionally biased region" description="Polar residues" evidence="14">
    <location>
        <begin position="53"/>
        <end position="62"/>
    </location>
</feature>
<dbReference type="GO" id="GO:0032977">
    <property type="term" value="F:membrane insertase activity"/>
    <property type="evidence" value="ECO:0007669"/>
    <property type="project" value="InterPro"/>
</dbReference>
<dbReference type="PANTHER" id="PTHR12428">
    <property type="entry name" value="OXA1"/>
    <property type="match status" value="1"/>
</dbReference>
<keyword evidence="7 13" id="KW-0653">Protein transport</keyword>
<dbReference type="InterPro" id="IPR019998">
    <property type="entry name" value="Membr_insert_YidC"/>
</dbReference>
<evidence type="ECO:0000259" key="16">
    <source>
        <dbReference type="Pfam" id="PF14849"/>
    </source>
</evidence>
<name>A0A6C1BBJ7_9RHOO</name>
<evidence type="ECO:0000256" key="3">
    <source>
        <dbReference type="ARBA" id="ARBA00015325"/>
    </source>
</evidence>
<keyword evidence="6 13" id="KW-0812">Transmembrane</keyword>
<comment type="subcellular location">
    <subcellularLocation>
        <location evidence="1">Cell inner membrane</location>
        <topology evidence="1">Multi-pass membrane protein</topology>
    </subcellularLocation>
    <subcellularLocation>
        <location evidence="13">Cell membrane</location>
        <topology evidence="13">Multi-pass membrane protein</topology>
    </subcellularLocation>
</comment>
<keyword evidence="9 13" id="KW-0472">Membrane</keyword>
<sequence length="552" mass="60853">MDNRRLILTLIFGFSLFMLWEGWMKHNNPPAAPVTPTTAAGAPGAHATATDASIPQASTPVGTSGDVPTGKRPASTAPTITVTTDMLVARISAEGGDIVHLELTHHKATGDKSKNFVLLDDGGNHIYTAQGGLTGKGLPNHKTRFELPAGNPTLAAGQDTLQVRLKAPEVNGIAVTKVLTFTRGSYEIDVSYEIANHGTEPLKTDAYFQLQRDGDPAEGVKAMGAHTFTGPAFYTEADKFMKVKFDAIADGDAKYPKKADNGWVAMIQHYFVSALIPKEGVEREYFARKIGNNLYTAGMILPVPEIAPGQQQTVSTELYAGPQEQDKLKAIAPGLDLVVDYGWLTVIAAPLFWVLQWFHKLTGNWGWAIILVTVCLKAIFFPLSATSYKSMAKMRTLGPRMQRMKEQFGDDKVRMQQEMMKIYKTEKINPLGGCLPIVVQIPVFIALYWVLLGSVEMRQAPWLGWITDLSVKDPYYILPIIMGISMLIQQRLNPTPPDPMQAKVMMAMPIVFTFMFLFFPAGLVLYWVVNNTLSIAQQWQITRMIESGGKKT</sequence>
<proteinExistence type="inferred from homology"/>
<feature type="transmembrane region" description="Helical" evidence="13">
    <location>
        <begin position="504"/>
        <end position="529"/>
    </location>
</feature>
<keyword evidence="4 13" id="KW-0813">Transport</keyword>
<dbReference type="Pfam" id="PF02096">
    <property type="entry name" value="60KD_IMP"/>
    <property type="match status" value="1"/>
</dbReference>
<dbReference type="CDD" id="cd19961">
    <property type="entry name" value="EcYidC-like_peri"/>
    <property type="match status" value="1"/>
</dbReference>
<feature type="compositionally biased region" description="Low complexity" evidence="14">
    <location>
        <begin position="34"/>
        <end position="52"/>
    </location>
</feature>
<protein>
    <recommendedName>
        <fullName evidence="3 13">Membrane protein insertase YidC</fullName>
    </recommendedName>
    <alternativeName>
        <fullName evidence="12 13">Foldase YidC</fullName>
    </alternativeName>
    <alternativeName>
        <fullName evidence="11 13">Membrane integrase YidC</fullName>
    </alternativeName>
    <alternativeName>
        <fullName evidence="13">Membrane protein YidC</fullName>
    </alternativeName>
</protein>
<keyword evidence="5 13" id="KW-1003">Cell membrane</keyword>
<dbReference type="GO" id="GO:0015031">
    <property type="term" value="P:protein transport"/>
    <property type="evidence" value="ECO:0007669"/>
    <property type="project" value="UniProtKB-KW"/>
</dbReference>
<accession>A0A6C1BBJ7</accession>
<dbReference type="CDD" id="cd20070">
    <property type="entry name" value="5TM_YidC_Alb3"/>
    <property type="match status" value="1"/>
</dbReference>
<keyword evidence="8 13" id="KW-1133">Transmembrane helix</keyword>
<dbReference type="Gene3D" id="2.70.98.90">
    <property type="match status" value="1"/>
</dbReference>
<feature type="transmembrane region" description="Helical" evidence="13">
    <location>
        <begin position="6"/>
        <end position="23"/>
    </location>
</feature>
<feature type="domain" description="Membrane insertase YidC/Oxa/ALB C-terminal" evidence="15">
    <location>
        <begin position="365"/>
        <end position="542"/>
    </location>
</feature>
<evidence type="ECO:0000256" key="9">
    <source>
        <dbReference type="ARBA" id="ARBA00023136"/>
    </source>
</evidence>
<gene>
    <name evidence="13 17" type="primary">yidC</name>
    <name evidence="17" type="ORF">G3580_19740</name>
</gene>
<dbReference type="PANTHER" id="PTHR12428:SF65">
    <property type="entry name" value="CYTOCHROME C OXIDASE ASSEMBLY PROTEIN COX18, MITOCHONDRIAL"/>
    <property type="match status" value="1"/>
</dbReference>
<evidence type="ECO:0000259" key="15">
    <source>
        <dbReference type="Pfam" id="PF02096"/>
    </source>
</evidence>
<feature type="region of interest" description="Disordered" evidence="14">
    <location>
        <begin position="34"/>
        <end position="77"/>
    </location>
</feature>
<dbReference type="KEGG" id="azq:G3580_19740"/>
<dbReference type="HAMAP" id="MF_01810">
    <property type="entry name" value="YidC_type1"/>
    <property type="match status" value="1"/>
</dbReference>
<dbReference type="PRINTS" id="PR01900">
    <property type="entry name" value="YIDCPROTEIN"/>
</dbReference>
<comment type="similarity">
    <text evidence="2 13">Belongs to the OXA1/ALB3/YidC family. Type 1 subfamily.</text>
</comment>
<evidence type="ECO:0000256" key="13">
    <source>
        <dbReference type="HAMAP-Rule" id="MF_01810"/>
    </source>
</evidence>
<reference evidence="17 18" key="1">
    <citation type="submission" date="2020-02" db="EMBL/GenBank/DDBJ databases">
        <title>Nitrogenibacter mangrovi gen. nov., sp. nov. isolated from mangrove sediment, a denitrifying betaproteobacterium.</title>
        <authorList>
            <person name="Liao H."/>
            <person name="Tian Y."/>
        </authorList>
    </citation>
    <scope>NUCLEOTIDE SEQUENCE [LARGE SCALE GENOMIC DNA]</scope>
    <source>
        <strain evidence="17 18">M9-3-2</strain>
    </source>
</reference>
<evidence type="ECO:0000256" key="11">
    <source>
        <dbReference type="ARBA" id="ARBA00033245"/>
    </source>
</evidence>